<protein>
    <submittedName>
        <fullName evidence="1">Uncharacterized protein</fullName>
    </submittedName>
</protein>
<gene>
    <name evidence="1" type="ordered locus">Desdi_3230</name>
</gene>
<evidence type="ECO:0000313" key="2">
    <source>
        <dbReference type="Proteomes" id="UP000010797"/>
    </source>
</evidence>
<dbReference type="HOGENOM" id="CLU_1425903_0_0_9"/>
<proteinExistence type="predicted"/>
<organism evidence="1 2">
    <name type="scientific">Desulfitobacterium dichloroeliminans (strain LMG P-21439 / DCA1)</name>
    <dbReference type="NCBI Taxonomy" id="871963"/>
    <lineage>
        <taxon>Bacteria</taxon>
        <taxon>Bacillati</taxon>
        <taxon>Bacillota</taxon>
        <taxon>Clostridia</taxon>
        <taxon>Eubacteriales</taxon>
        <taxon>Desulfitobacteriaceae</taxon>
        <taxon>Desulfitobacterium</taxon>
    </lineage>
</organism>
<name>L0F9Y9_DESDL</name>
<keyword evidence="2" id="KW-1185">Reference proteome</keyword>
<evidence type="ECO:0000313" key="1">
    <source>
        <dbReference type="EMBL" id="AGA70624.1"/>
    </source>
</evidence>
<dbReference type="Proteomes" id="UP000010797">
    <property type="component" value="Chromosome"/>
</dbReference>
<dbReference type="KEGG" id="ddl:Desdi_3230"/>
<dbReference type="EMBL" id="CP003344">
    <property type="protein sequence ID" value="AGA70624.1"/>
    <property type="molecule type" value="Genomic_DNA"/>
</dbReference>
<dbReference type="AlphaFoldDB" id="L0F9Y9"/>
<sequence>MKSGDRYLFAFTCLRVEFPGFCYTRSLRKLRAPVLALKLSAPSGGPAPHKMSLGFAAWPKSSSGFRRLNRHPEKRASFSHLFGSLAGWKRPVSNPTPLQAFREERVAARFEVALFCISKSLGILLSESRLYVAVLVIGFSIDGLHHQCRWRLPYCPPSTCSYTARSFFSSLSQEYFSWKASQPFWAYFRA</sequence>
<accession>L0F9Y9</accession>
<reference evidence="2" key="1">
    <citation type="submission" date="2012-02" db="EMBL/GenBank/DDBJ databases">
        <title>Complete sequence of Desulfitobacterium dichloroeliminans LMG P-21439.</title>
        <authorList>
            <person name="Lucas S."/>
            <person name="Han J."/>
            <person name="Lapidus A."/>
            <person name="Cheng J.-F."/>
            <person name="Goodwin L."/>
            <person name="Pitluck S."/>
            <person name="Peters L."/>
            <person name="Ovchinnikova G."/>
            <person name="Teshima H."/>
            <person name="Detter J.C."/>
            <person name="Han C."/>
            <person name="Tapia R."/>
            <person name="Land M."/>
            <person name="Hauser L."/>
            <person name="Kyrpides N."/>
            <person name="Ivanova N."/>
            <person name="Pagani I."/>
            <person name="Kruse T."/>
            <person name="de Vos W.M."/>
            <person name="Boon N."/>
            <person name="Smidt H."/>
            <person name="Woyke T."/>
        </authorList>
    </citation>
    <scope>NUCLEOTIDE SEQUENCE [LARGE SCALE GENOMIC DNA]</scope>
    <source>
        <strain evidence="2">LMG P-21439 / DCA1</strain>
    </source>
</reference>
<dbReference type="STRING" id="871963.Desdi_3230"/>